<dbReference type="Proteomes" id="UP000237340">
    <property type="component" value="Unassembled WGS sequence"/>
</dbReference>
<reference evidence="6 7" key="1">
    <citation type="submission" date="2018-01" db="EMBL/GenBank/DDBJ databases">
        <title>Cryobacterium sp. nov., from glaciers in China.</title>
        <authorList>
            <person name="Liu Q."/>
            <person name="Xin Y.-H."/>
        </authorList>
    </citation>
    <scope>NUCLEOTIDE SEQUENCE [LARGE SCALE GENOMIC DNA]</scope>
    <source>
        <strain evidence="6 7">TMN-42</strain>
    </source>
</reference>
<comment type="subcellular location">
    <subcellularLocation>
        <location evidence="1">Endomembrane system</location>
        <topology evidence="1">Multi-pass membrane protein</topology>
    </subcellularLocation>
</comment>
<gene>
    <name evidence="6" type="ORF">C3B61_12680</name>
</gene>
<dbReference type="Gene3D" id="1.20.120.1630">
    <property type="match status" value="1"/>
</dbReference>
<accession>A0A2S3ZDA9</accession>
<keyword evidence="4 5" id="KW-0472">Membrane</keyword>
<evidence type="ECO:0000256" key="5">
    <source>
        <dbReference type="SAM" id="Phobius"/>
    </source>
</evidence>
<dbReference type="EMBL" id="PPXD01000020">
    <property type="protein sequence ID" value="POH64311.1"/>
    <property type="molecule type" value="Genomic_DNA"/>
</dbReference>
<dbReference type="GO" id="GO:0012505">
    <property type="term" value="C:endomembrane system"/>
    <property type="evidence" value="ECO:0007669"/>
    <property type="project" value="UniProtKB-SubCell"/>
</dbReference>
<dbReference type="InterPro" id="IPR007318">
    <property type="entry name" value="Phopholipid_MeTrfase"/>
</dbReference>
<dbReference type="Pfam" id="PF04191">
    <property type="entry name" value="PEMT"/>
    <property type="match status" value="1"/>
</dbReference>
<keyword evidence="2 5" id="KW-0812">Transmembrane</keyword>
<evidence type="ECO:0000313" key="6">
    <source>
        <dbReference type="EMBL" id="POH64311.1"/>
    </source>
</evidence>
<keyword evidence="6" id="KW-0808">Transferase</keyword>
<evidence type="ECO:0000256" key="3">
    <source>
        <dbReference type="ARBA" id="ARBA00022989"/>
    </source>
</evidence>
<feature type="transmembrane region" description="Helical" evidence="5">
    <location>
        <begin position="31"/>
        <end position="51"/>
    </location>
</feature>
<dbReference type="RefSeq" id="WP_103461034.1">
    <property type="nucleotide sequence ID" value="NZ_PPXD01000020.1"/>
</dbReference>
<dbReference type="AlphaFoldDB" id="A0A2S3ZDA9"/>
<dbReference type="GO" id="GO:0032259">
    <property type="term" value="P:methylation"/>
    <property type="evidence" value="ECO:0007669"/>
    <property type="project" value="UniProtKB-KW"/>
</dbReference>
<feature type="transmembrane region" description="Helical" evidence="5">
    <location>
        <begin position="6"/>
        <end position="24"/>
    </location>
</feature>
<keyword evidence="3 5" id="KW-1133">Transmembrane helix</keyword>
<protein>
    <submittedName>
        <fullName evidence="6">Isoprenylcysteine carboxylmethyltransferase family protein</fullName>
    </submittedName>
</protein>
<dbReference type="GO" id="GO:0008168">
    <property type="term" value="F:methyltransferase activity"/>
    <property type="evidence" value="ECO:0007669"/>
    <property type="project" value="UniProtKB-KW"/>
</dbReference>
<evidence type="ECO:0000256" key="4">
    <source>
        <dbReference type="ARBA" id="ARBA00023136"/>
    </source>
</evidence>
<sequence>MKRALASGLVFVQIVLLVGLLVLPHGTVWPVNGFVVATAIALIAVGVALAVQGSTTLGPAMTASPIPRDDAPLATNGVYAVVRNPIYTGLMSGGLGLVVIGSSLMHVVVWVALIGLLAGKTRWEEQMLFEEHPAYSDYAARVGRFLPGVGRIR</sequence>
<evidence type="ECO:0000256" key="1">
    <source>
        <dbReference type="ARBA" id="ARBA00004127"/>
    </source>
</evidence>
<evidence type="ECO:0000256" key="2">
    <source>
        <dbReference type="ARBA" id="ARBA00022692"/>
    </source>
</evidence>
<organism evidence="6 7">
    <name type="scientific">Cryobacterium zongtaii</name>
    <dbReference type="NCBI Taxonomy" id="1259217"/>
    <lineage>
        <taxon>Bacteria</taxon>
        <taxon>Bacillati</taxon>
        <taxon>Actinomycetota</taxon>
        <taxon>Actinomycetes</taxon>
        <taxon>Micrococcales</taxon>
        <taxon>Microbacteriaceae</taxon>
        <taxon>Cryobacterium</taxon>
    </lineage>
</organism>
<name>A0A2S3ZDA9_9MICO</name>
<keyword evidence="7" id="KW-1185">Reference proteome</keyword>
<feature type="transmembrane region" description="Helical" evidence="5">
    <location>
        <begin position="95"/>
        <end position="118"/>
    </location>
</feature>
<comment type="caution">
    <text evidence="6">The sequence shown here is derived from an EMBL/GenBank/DDBJ whole genome shotgun (WGS) entry which is preliminary data.</text>
</comment>
<proteinExistence type="predicted"/>
<keyword evidence="6" id="KW-0489">Methyltransferase</keyword>
<evidence type="ECO:0000313" key="7">
    <source>
        <dbReference type="Proteomes" id="UP000237340"/>
    </source>
</evidence>